<dbReference type="AlphaFoldDB" id="A0A2G6K781"/>
<evidence type="ECO:0000256" key="1">
    <source>
        <dbReference type="SAM" id="Phobius"/>
    </source>
</evidence>
<dbReference type="Pfam" id="PF09586">
    <property type="entry name" value="YfhO"/>
    <property type="match status" value="1"/>
</dbReference>
<gene>
    <name evidence="2" type="ORF">CSA56_17990</name>
</gene>
<evidence type="ECO:0008006" key="4">
    <source>
        <dbReference type="Google" id="ProtNLM"/>
    </source>
</evidence>
<keyword evidence="1" id="KW-1133">Transmembrane helix</keyword>
<name>A0A2G6K781_9BACT</name>
<accession>A0A2G6K781</accession>
<organism evidence="2 3">
    <name type="scientific">candidate division KSB3 bacterium</name>
    <dbReference type="NCBI Taxonomy" id="2044937"/>
    <lineage>
        <taxon>Bacteria</taxon>
        <taxon>candidate division KSB3</taxon>
    </lineage>
</organism>
<feature type="transmembrane region" description="Helical" evidence="1">
    <location>
        <begin position="12"/>
        <end position="31"/>
    </location>
</feature>
<feature type="transmembrane region" description="Helical" evidence="1">
    <location>
        <begin position="231"/>
        <end position="253"/>
    </location>
</feature>
<reference evidence="2 3" key="1">
    <citation type="submission" date="2017-10" db="EMBL/GenBank/DDBJ databases">
        <title>Novel microbial diversity and functional potential in the marine mammal oral microbiome.</title>
        <authorList>
            <person name="Dudek N.K."/>
            <person name="Sun C.L."/>
            <person name="Burstein D."/>
            <person name="Kantor R.S."/>
            <person name="Aliaga Goltsman D.S."/>
            <person name="Bik E.M."/>
            <person name="Thomas B.C."/>
            <person name="Banfield J.F."/>
            <person name="Relman D.A."/>
        </authorList>
    </citation>
    <scope>NUCLEOTIDE SEQUENCE [LARGE SCALE GENOMIC DNA]</scope>
    <source>
        <strain evidence="2">DOLJORAL78_47_16</strain>
    </source>
</reference>
<feature type="transmembrane region" description="Helical" evidence="1">
    <location>
        <begin position="413"/>
        <end position="435"/>
    </location>
</feature>
<feature type="transmembrane region" description="Helical" evidence="1">
    <location>
        <begin position="315"/>
        <end position="334"/>
    </location>
</feature>
<dbReference type="EMBL" id="PDSK01000142">
    <property type="protein sequence ID" value="PIE31523.1"/>
    <property type="molecule type" value="Genomic_DNA"/>
</dbReference>
<sequence length="753" mass="86002">MIGARLPLKYRTPFFLLVLFLICVGCFRQFLFSGEIVNATDILTQQYFWNVFTKENLLTDPAFQTWLPYVNAGTPFSGGLDLLFRPVTLLTLLLFPVHIAINVEIVSYFFLLSVGMYCYMRELKVSYIGSFLAALFLMLSGQIVSLANAGHVNKIGAIFPVGFVFWAFERALRRRTLSTFVLAGAVLGFQFWQGHIQISFYLCLAIGIYYIIRAGFFYRRHRSLKALSIQTLFAFLMVIIFLLLSAVEFLPLLSFAKVSDRSEGVSYEFATSWSMPPEELLSYLVPGLFGFRRLNHYEDEKNMLPYWGRMPFTQTGHYLGLLPLFFAIFAVCFVRRKHILTLSILAVIILFLGMGRYFPGYKFLYDHQLGFHMFRVPQMILYLFAFATAALAGFGAEWFFSDWSKAKTKRLRVVLLAGIGCLMLSWTFIVLFPHFEPGLLERFPGILLRKGATPELAAARLDNIISNIILFNVLCSLSLFVLGLRLKEHLLLRWIGLAVVSLYLVDIGWFNAKFLDTIPLEESHYIAENDAIRYCKDVSNKYVYHKLASVSGYEAVGVQYYNDFLGQMALGTPLVDLLNIKYIILPKHVELDGETVEVGKVVGPYKVVMDSDAVVLENLNVLPRAYVVHNAVLAQSKEEAFSIMLHPNFDSREFVVLDKEPQVTMTQEGIPSSRSSVEITHYVTRTINMNVSMATDGILVLSEKFYPGWKAYIDGQETEIYKANYTVQAIAVPQGRHEIEFRFHPKQYWLGFW</sequence>
<feature type="transmembrane region" description="Helical" evidence="1">
    <location>
        <begin position="89"/>
        <end position="113"/>
    </location>
</feature>
<feature type="transmembrane region" description="Helical" evidence="1">
    <location>
        <begin position="125"/>
        <end position="145"/>
    </location>
</feature>
<proteinExistence type="predicted"/>
<dbReference type="InterPro" id="IPR018580">
    <property type="entry name" value="Uncharacterised_YfhO"/>
</dbReference>
<feature type="transmembrane region" description="Helical" evidence="1">
    <location>
        <begin position="464"/>
        <end position="484"/>
    </location>
</feature>
<dbReference type="Proteomes" id="UP000230821">
    <property type="component" value="Unassembled WGS sequence"/>
</dbReference>
<feature type="transmembrane region" description="Helical" evidence="1">
    <location>
        <begin position="175"/>
        <end position="192"/>
    </location>
</feature>
<feature type="transmembrane region" description="Helical" evidence="1">
    <location>
        <begin position="151"/>
        <end position="168"/>
    </location>
</feature>
<evidence type="ECO:0000313" key="3">
    <source>
        <dbReference type="Proteomes" id="UP000230821"/>
    </source>
</evidence>
<dbReference type="PANTHER" id="PTHR38454">
    <property type="entry name" value="INTEGRAL MEMBRANE PROTEIN-RELATED"/>
    <property type="match status" value="1"/>
</dbReference>
<keyword evidence="1" id="KW-0472">Membrane</keyword>
<protein>
    <recommendedName>
        <fullName evidence="4">YfhO family protein</fullName>
    </recommendedName>
</protein>
<evidence type="ECO:0000313" key="2">
    <source>
        <dbReference type="EMBL" id="PIE31523.1"/>
    </source>
</evidence>
<feature type="transmembrane region" description="Helical" evidence="1">
    <location>
        <begin position="198"/>
        <end position="219"/>
    </location>
</feature>
<feature type="non-terminal residue" evidence="2">
    <location>
        <position position="753"/>
    </location>
</feature>
<feature type="transmembrane region" description="Helical" evidence="1">
    <location>
        <begin position="339"/>
        <end position="359"/>
    </location>
</feature>
<feature type="transmembrane region" description="Helical" evidence="1">
    <location>
        <begin position="491"/>
        <end position="510"/>
    </location>
</feature>
<dbReference type="PANTHER" id="PTHR38454:SF1">
    <property type="entry name" value="INTEGRAL MEMBRANE PROTEIN"/>
    <property type="match status" value="1"/>
</dbReference>
<feature type="transmembrane region" description="Helical" evidence="1">
    <location>
        <begin position="379"/>
        <end position="401"/>
    </location>
</feature>
<comment type="caution">
    <text evidence="2">The sequence shown here is derived from an EMBL/GenBank/DDBJ whole genome shotgun (WGS) entry which is preliminary data.</text>
</comment>
<keyword evidence="1" id="KW-0812">Transmembrane</keyword>